<dbReference type="Gene3D" id="1.10.238.10">
    <property type="entry name" value="EF-hand"/>
    <property type="match status" value="3"/>
</dbReference>
<dbReference type="EMBL" id="BDGG01000002">
    <property type="protein sequence ID" value="GAU91867.1"/>
    <property type="molecule type" value="Genomic_DNA"/>
</dbReference>
<dbReference type="GO" id="GO:0005783">
    <property type="term" value="C:endoplasmic reticulum"/>
    <property type="evidence" value="ECO:0007669"/>
    <property type="project" value="TreeGrafter"/>
</dbReference>
<dbReference type="InterPro" id="IPR018247">
    <property type="entry name" value="EF_Hand_1_Ca_BS"/>
</dbReference>
<keyword evidence="1" id="KW-0479">Metal-binding</keyword>
<dbReference type="SUPFAM" id="SSF47473">
    <property type="entry name" value="EF-hand"/>
    <property type="match status" value="2"/>
</dbReference>
<dbReference type="PANTHER" id="PTHR10827:SF98">
    <property type="entry name" value="45 KDA CALCIUM-BINDING PROTEIN"/>
    <property type="match status" value="1"/>
</dbReference>
<accession>A0A1D1UX69</accession>
<keyword evidence="3" id="KW-0106">Calcium</keyword>
<evidence type="ECO:0000313" key="6">
    <source>
        <dbReference type="EMBL" id="GAU91867.1"/>
    </source>
</evidence>
<dbReference type="GO" id="GO:0017156">
    <property type="term" value="P:calcium-ion regulated exocytosis"/>
    <property type="evidence" value="ECO:0007669"/>
    <property type="project" value="TreeGrafter"/>
</dbReference>
<dbReference type="AlphaFoldDB" id="A0A1D1UX69"/>
<evidence type="ECO:0000313" key="7">
    <source>
        <dbReference type="Proteomes" id="UP000186922"/>
    </source>
</evidence>
<organism evidence="6 7">
    <name type="scientific">Ramazzottius varieornatus</name>
    <name type="common">Water bear</name>
    <name type="synonym">Tardigrade</name>
    <dbReference type="NCBI Taxonomy" id="947166"/>
    <lineage>
        <taxon>Eukaryota</taxon>
        <taxon>Metazoa</taxon>
        <taxon>Ecdysozoa</taxon>
        <taxon>Tardigrada</taxon>
        <taxon>Eutardigrada</taxon>
        <taxon>Parachela</taxon>
        <taxon>Hypsibioidea</taxon>
        <taxon>Ramazzottiidae</taxon>
        <taxon>Ramazzottius</taxon>
    </lineage>
</organism>
<evidence type="ECO:0000256" key="3">
    <source>
        <dbReference type="ARBA" id="ARBA00022837"/>
    </source>
</evidence>
<dbReference type="Proteomes" id="UP000186922">
    <property type="component" value="Unassembled WGS sequence"/>
</dbReference>
<dbReference type="Pfam" id="PF13202">
    <property type="entry name" value="EF-hand_5"/>
    <property type="match status" value="1"/>
</dbReference>
<dbReference type="InterPro" id="IPR002048">
    <property type="entry name" value="EF_hand_dom"/>
</dbReference>
<dbReference type="OrthoDB" id="9978834at2759"/>
<proteinExistence type="predicted"/>
<name>A0A1D1UX69_RAMVA</name>
<evidence type="ECO:0000256" key="4">
    <source>
        <dbReference type="SAM" id="MobiDB-lite"/>
    </source>
</evidence>
<dbReference type="PROSITE" id="PS50222">
    <property type="entry name" value="EF_HAND_2"/>
    <property type="match status" value="5"/>
</dbReference>
<dbReference type="InterPro" id="IPR011992">
    <property type="entry name" value="EF-hand-dom_pair"/>
</dbReference>
<feature type="domain" description="EF-hand" evidence="5">
    <location>
        <begin position="265"/>
        <end position="300"/>
    </location>
</feature>
<evidence type="ECO:0000256" key="2">
    <source>
        <dbReference type="ARBA" id="ARBA00022737"/>
    </source>
</evidence>
<dbReference type="SMART" id="SM00054">
    <property type="entry name" value="EFh"/>
    <property type="match status" value="6"/>
</dbReference>
<reference evidence="6 7" key="1">
    <citation type="journal article" date="2016" name="Nat. Commun.">
        <title>Extremotolerant tardigrade genome and improved radiotolerance of human cultured cells by tardigrade-unique protein.</title>
        <authorList>
            <person name="Hashimoto T."/>
            <person name="Horikawa D.D."/>
            <person name="Saito Y."/>
            <person name="Kuwahara H."/>
            <person name="Kozuka-Hata H."/>
            <person name="Shin-I T."/>
            <person name="Minakuchi Y."/>
            <person name="Ohishi K."/>
            <person name="Motoyama A."/>
            <person name="Aizu T."/>
            <person name="Enomoto A."/>
            <person name="Kondo K."/>
            <person name="Tanaka S."/>
            <person name="Hara Y."/>
            <person name="Koshikawa S."/>
            <person name="Sagara H."/>
            <person name="Miura T."/>
            <person name="Yokobori S."/>
            <person name="Miyagawa K."/>
            <person name="Suzuki Y."/>
            <person name="Kubo T."/>
            <person name="Oyama M."/>
            <person name="Kohara Y."/>
            <person name="Fujiyama A."/>
            <person name="Arakawa K."/>
            <person name="Katayama T."/>
            <person name="Toyoda A."/>
            <person name="Kunieda T."/>
        </authorList>
    </citation>
    <scope>NUCLEOTIDE SEQUENCE [LARGE SCALE GENOMIC DNA]</scope>
    <source>
        <strain evidence="6 7">YOKOZUNA-1</strain>
    </source>
</reference>
<sequence>MVRRRWLRLISVGALIWTLATISFFALTSRVPTMFWNEDEGNLIHEGQHYVKKDGQDHLEAKDLMALSDAFKKADDNHDNYLTLDELEKWIATRISQHLNDGEADAKMVFLSADRDQSGYLSWEEFKVWQQRHPGKASKSRSPTVKEGSNEETMREEWALADEDKNSFLDKHEFLCFRHPELCAVTLDQLAADIMKNMDKNDDDKLTLDEYSSAPPGQVEEGFEDFERKFKEDRQKEFAVMDSNKDGSASHDELRVFLDPRNHIHARADAEELIDAADGDADGRLSFSEAVKHFSLFEKSKLMDVEDVFHSHI</sequence>
<evidence type="ECO:0000256" key="1">
    <source>
        <dbReference type="ARBA" id="ARBA00022723"/>
    </source>
</evidence>
<dbReference type="PROSITE" id="PS00018">
    <property type="entry name" value="EF_HAND_1"/>
    <property type="match status" value="3"/>
</dbReference>
<feature type="domain" description="EF-hand" evidence="5">
    <location>
        <begin position="101"/>
        <end position="136"/>
    </location>
</feature>
<dbReference type="PANTHER" id="PTHR10827">
    <property type="entry name" value="RETICULOCALBIN"/>
    <property type="match status" value="1"/>
</dbReference>
<protein>
    <recommendedName>
        <fullName evidence="5">EF-hand domain-containing protein</fullName>
    </recommendedName>
</protein>
<dbReference type="GO" id="GO:0005509">
    <property type="term" value="F:calcium ion binding"/>
    <property type="evidence" value="ECO:0007669"/>
    <property type="project" value="InterPro"/>
</dbReference>
<feature type="domain" description="EF-hand" evidence="5">
    <location>
        <begin position="229"/>
        <end position="264"/>
    </location>
</feature>
<keyword evidence="7" id="KW-1185">Reference proteome</keyword>
<evidence type="ECO:0000259" key="5">
    <source>
        <dbReference type="PROSITE" id="PS50222"/>
    </source>
</evidence>
<comment type="caution">
    <text evidence="6">The sequence shown here is derived from an EMBL/GenBank/DDBJ whole genome shotgun (WGS) entry which is preliminary data.</text>
</comment>
<dbReference type="Pfam" id="PF13499">
    <property type="entry name" value="EF-hand_7"/>
    <property type="match status" value="2"/>
</dbReference>
<feature type="domain" description="EF-hand" evidence="5">
    <location>
        <begin position="62"/>
        <end position="97"/>
    </location>
</feature>
<gene>
    <name evidence="6" type="primary">RvY_04044-1</name>
    <name evidence="6" type="synonym">RvY_04044.1</name>
    <name evidence="6" type="ORF">RvY_04044</name>
</gene>
<feature type="domain" description="EF-hand" evidence="5">
    <location>
        <begin position="149"/>
        <end position="184"/>
    </location>
</feature>
<keyword evidence="2" id="KW-0677">Repeat</keyword>
<feature type="region of interest" description="Disordered" evidence="4">
    <location>
        <begin position="132"/>
        <end position="156"/>
    </location>
</feature>